<evidence type="ECO:0000256" key="1">
    <source>
        <dbReference type="SAM" id="Coils"/>
    </source>
</evidence>
<evidence type="ECO:0000313" key="2">
    <source>
        <dbReference type="EMBL" id="SUB01121.1"/>
    </source>
</evidence>
<accession>A0A378ZX68</accession>
<dbReference type="AlphaFoldDB" id="A0A378ZX68"/>
<dbReference type="Proteomes" id="UP000255000">
    <property type="component" value="Unassembled WGS sequence"/>
</dbReference>
<proteinExistence type="predicted"/>
<reference evidence="2 3" key="1">
    <citation type="submission" date="2018-06" db="EMBL/GenBank/DDBJ databases">
        <authorList>
            <consortium name="Pathogen Informatics"/>
            <person name="Doyle S."/>
        </authorList>
    </citation>
    <scope>NUCLEOTIDE SEQUENCE [LARGE SCALE GENOMIC DNA]</scope>
    <source>
        <strain evidence="2 3">NCTC13350</strain>
    </source>
</reference>
<name>A0A378ZX68_9HYPH</name>
<dbReference type="EMBL" id="UGSK01000001">
    <property type="protein sequence ID" value="SUB01121.1"/>
    <property type="molecule type" value="Genomic_DNA"/>
</dbReference>
<evidence type="ECO:0000313" key="3">
    <source>
        <dbReference type="Proteomes" id="UP000255000"/>
    </source>
</evidence>
<sequence length="378" mass="42351">MSEYQFYDFLAVGKPLTRTDLEALRSLSTRARISSTSFTNSYEWGSFRGDPDSMMERWFDLHLYLANWGARRLMMRLPADLAGRARFDQLAGSLHCVELRAAGQNLILDISIDEMELDGWEDGAGWLAALAPLRADVLAGDLRLFYLMWLMEVDLGLVAADQLEPMPGIGPVTDALEAFADFFGIDCDLVAAAAEREDDAYMGVDVSSETAAQVIAGLPDADKSGFLVRLVSGDAHVVSELRALVRNSLKSANTDSPVAARTAGDLCARAKMLRKAREAEQAAQAEAEIKRHEEEKLRFFRTRADQLMRHGYNVWDEINSEAERRNASGYDTAANLIRALRSIYEENGSLDEFRLRLQEIRDLHARKERFLERFADLG</sequence>
<feature type="coiled-coil region" evidence="1">
    <location>
        <begin position="273"/>
        <end position="302"/>
    </location>
</feature>
<keyword evidence="1" id="KW-0175">Coiled coil</keyword>
<gene>
    <name evidence="2" type="ORF">NCTC13350_02055</name>
</gene>
<protein>
    <submittedName>
        <fullName evidence="2">Uncharacterized protein</fullName>
    </submittedName>
</protein>
<organism evidence="2 3">
    <name type="scientific">Pannonibacter phragmitetus</name>
    <dbReference type="NCBI Taxonomy" id="121719"/>
    <lineage>
        <taxon>Bacteria</taxon>
        <taxon>Pseudomonadati</taxon>
        <taxon>Pseudomonadota</taxon>
        <taxon>Alphaproteobacteria</taxon>
        <taxon>Hyphomicrobiales</taxon>
        <taxon>Stappiaceae</taxon>
        <taxon>Pannonibacter</taxon>
    </lineage>
</organism>
<dbReference type="OrthoDB" id="9066681at2"/>
<dbReference type="RefSeq" id="WP_019966517.1">
    <property type="nucleotide sequence ID" value="NZ_UGSK01000001.1"/>
</dbReference>